<comment type="caution">
    <text evidence="1">The sequence shown here is derived from an EMBL/GenBank/DDBJ whole genome shotgun (WGS) entry which is preliminary data.</text>
</comment>
<reference evidence="1 2" key="1">
    <citation type="submission" date="2013-10" db="EMBL/GenBank/DDBJ databases">
        <title>The Genome Sequence of Acinetobacter brisouii CIP 110357.</title>
        <authorList>
            <consortium name="The Broad Institute Genomics Platform"/>
            <consortium name="The Broad Institute Genome Sequencing Center for Infectious Disease"/>
            <person name="Cerqueira G."/>
            <person name="Feldgarden M."/>
            <person name="Courvalin P."/>
            <person name="Grillot-Courvalin C."/>
            <person name="Clermont D."/>
            <person name="Rocha E."/>
            <person name="Yoon E.-J."/>
            <person name="Nemec A."/>
            <person name="Young S.K."/>
            <person name="Zeng Q."/>
            <person name="Gargeya S."/>
            <person name="Fitzgerald M."/>
            <person name="Abouelleil A."/>
            <person name="Alvarado L."/>
            <person name="Berlin A.M."/>
            <person name="Chapman S.B."/>
            <person name="Gainer-Dewar J."/>
            <person name="Goldberg J."/>
            <person name="Gnerre S."/>
            <person name="Griggs A."/>
            <person name="Gujja S."/>
            <person name="Hansen M."/>
            <person name="Howarth C."/>
            <person name="Imamovic A."/>
            <person name="Ireland A."/>
            <person name="Larimer J."/>
            <person name="McCowan C."/>
            <person name="Murphy C."/>
            <person name="Pearson M."/>
            <person name="Poon T.W."/>
            <person name="Priest M."/>
            <person name="Roberts A."/>
            <person name="Saif S."/>
            <person name="Shea T."/>
            <person name="Sykes S."/>
            <person name="Wortman J."/>
            <person name="Nusbaum C."/>
            <person name="Birren B."/>
        </authorList>
    </citation>
    <scope>NUCLEOTIDE SEQUENCE [LARGE SCALE GENOMIC DNA]</scope>
    <source>
        <strain evidence="1 2">CIP 110357</strain>
    </source>
</reference>
<organism evidence="1 2">
    <name type="scientific">Acinetobacter brisouii CIP 110357</name>
    <dbReference type="NCBI Taxonomy" id="1341683"/>
    <lineage>
        <taxon>Bacteria</taxon>
        <taxon>Pseudomonadati</taxon>
        <taxon>Pseudomonadota</taxon>
        <taxon>Gammaproteobacteria</taxon>
        <taxon>Moraxellales</taxon>
        <taxon>Moraxellaceae</taxon>
        <taxon>Acinetobacter</taxon>
    </lineage>
</organism>
<sequence length="140" mass="16145">MQHRRITVFSQSFILLIIFCIGWMGVANASAQSMHWKMSMQSDMSSMPQHTMSEHCHQPSMPMKMSDDCQDQVSSSQHQQHLNCPDCQILHCQSINADLPQASVHLTKQLSTELETMQYWSDHRTNLAGYWQEILRPPKA</sequence>
<dbReference type="STRING" id="396323.VH98_13355"/>
<protein>
    <recommendedName>
        <fullName evidence="3">DUF2946 domain-containing protein</fullName>
    </recommendedName>
</protein>
<dbReference type="HOGENOM" id="CLU_152362_0_0_6"/>
<name>V2USK1_9GAMM</name>
<dbReference type="Proteomes" id="UP000018418">
    <property type="component" value="Unassembled WGS sequence"/>
</dbReference>
<evidence type="ECO:0000313" key="2">
    <source>
        <dbReference type="Proteomes" id="UP000018418"/>
    </source>
</evidence>
<dbReference type="RefSeq" id="WP_004901993.1">
    <property type="nucleotide sequence ID" value="NZ_BBTI01000019.1"/>
</dbReference>
<keyword evidence="2" id="KW-1185">Reference proteome</keyword>
<dbReference type="AlphaFoldDB" id="V2USK1"/>
<proteinExistence type="predicted"/>
<gene>
    <name evidence="1" type="ORF">P255_02143</name>
</gene>
<dbReference type="EMBL" id="AYEU01000006">
    <property type="protein sequence ID" value="ESK51620.1"/>
    <property type="molecule type" value="Genomic_DNA"/>
</dbReference>
<evidence type="ECO:0008006" key="3">
    <source>
        <dbReference type="Google" id="ProtNLM"/>
    </source>
</evidence>
<accession>V2USK1</accession>
<evidence type="ECO:0000313" key="1">
    <source>
        <dbReference type="EMBL" id="ESK51620.1"/>
    </source>
</evidence>
<dbReference type="PATRIC" id="fig|1341683.3.peg.2122"/>